<dbReference type="EMBL" id="ML769543">
    <property type="protein sequence ID" value="KAE9394789.1"/>
    <property type="molecule type" value="Genomic_DNA"/>
</dbReference>
<accession>A0A6A4H956</accession>
<evidence type="ECO:0000313" key="2">
    <source>
        <dbReference type="EMBL" id="KAE9394789.1"/>
    </source>
</evidence>
<evidence type="ECO:0000256" key="1">
    <source>
        <dbReference type="SAM" id="Coils"/>
    </source>
</evidence>
<gene>
    <name evidence="2" type="ORF">BT96DRAFT_179445</name>
</gene>
<name>A0A6A4H956_9AGAR</name>
<dbReference type="AlphaFoldDB" id="A0A6A4H956"/>
<dbReference type="Gene3D" id="1.20.1280.50">
    <property type="match status" value="1"/>
</dbReference>
<feature type="coiled-coil region" evidence="1">
    <location>
        <begin position="32"/>
        <end position="66"/>
    </location>
</feature>
<sequence>MYLHYHPSSMALAQYLSKPRIEGPLCLDPADIPFLRARLLKAETRLESLEAQISEVLDERALLRNVLSPIRRVPSEILSNIFEHTCTPGTSITDEFDFDVVRSTSVISSVCVAWRKTAHATPQLWSYLRVDLRKQPYLLRGDVSWVKEWLSRGRSLPLDLDLRFQWYHTLDKEDLAQGAAQMLESILDFRHRIRSCSIMGDLKLCLPLFCLPRSSLSELKEINLIHFSTEGLFQDVRVFPARIEVFLGAPKLRRVRISEPMHESVLQLLAYPQIS</sequence>
<protein>
    <submittedName>
        <fullName evidence="2">Uncharacterized protein</fullName>
    </submittedName>
</protein>
<organism evidence="2 3">
    <name type="scientific">Gymnopus androsaceus JB14</name>
    <dbReference type="NCBI Taxonomy" id="1447944"/>
    <lineage>
        <taxon>Eukaryota</taxon>
        <taxon>Fungi</taxon>
        <taxon>Dikarya</taxon>
        <taxon>Basidiomycota</taxon>
        <taxon>Agaricomycotina</taxon>
        <taxon>Agaricomycetes</taxon>
        <taxon>Agaricomycetidae</taxon>
        <taxon>Agaricales</taxon>
        <taxon>Marasmiineae</taxon>
        <taxon>Omphalotaceae</taxon>
        <taxon>Gymnopus</taxon>
    </lineage>
</organism>
<dbReference type="OrthoDB" id="2269034at2759"/>
<dbReference type="Proteomes" id="UP000799118">
    <property type="component" value="Unassembled WGS sequence"/>
</dbReference>
<evidence type="ECO:0000313" key="3">
    <source>
        <dbReference type="Proteomes" id="UP000799118"/>
    </source>
</evidence>
<proteinExistence type="predicted"/>
<reference evidence="2" key="1">
    <citation type="journal article" date="2019" name="Environ. Microbiol.">
        <title>Fungal ecological strategies reflected in gene transcription - a case study of two litter decomposers.</title>
        <authorList>
            <person name="Barbi F."/>
            <person name="Kohler A."/>
            <person name="Barry K."/>
            <person name="Baskaran P."/>
            <person name="Daum C."/>
            <person name="Fauchery L."/>
            <person name="Ihrmark K."/>
            <person name="Kuo A."/>
            <person name="LaButti K."/>
            <person name="Lipzen A."/>
            <person name="Morin E."/>
            <person name="Grigoriev I.V."/>
            <person name="Henrissat B."/>
            <person name="Lindahl B."/>
            <person name="Martin F."/>
        </authorList>
    </citation>
    <scope>NUCLEOTIDE SEQUENCE</scope>
    <source>
        <strain evidence="2">JB14</strain>
    </source>
</reference>
<keyword evidence="1" id="KW-0175">Coiled coil</keyword>
<keyword evidence="3" id="KW-1185">Reference proteome</keyword>